<reference evidence="2 3" key="1">
    <citation type="journal article" date="2019" name="Commun. Biol.">
        <title>The bagworm genome reveals a unique fibroin gene that provides high tensile strength.</title>
        <authorList>
            <person name="Kono N."/>
            <person name="Nakamura H."/>
            <person name="Ohtoshi R."/>
            <person name="Tomita M."/>
            <person name="Numata K."/>
            <person name="Arakawa K."/>
        </authorList>
    </citation>
    <scope>NUCLEOTIDE SEQUENCE [LARGE SCALE GENOMIC DNA]</scope>
</reference>
<name>A0A4C1W8M5_EUMVA</name>
<feature type="compositionally biased region" description="Polar residues" evidence="1">
    <location>
        <begin position="44"/>
        <end position="55"/>
    </location>
</feature>
<evidence type="ECO:0000256" key="1">
    <source>
        <dbReference type="SAM" id="MobiDB-lite"/>
    </source>
</evidence>
<accession>A0A4C1W8M5</accession>
<comment type="caution">
    <text evidence="2">The sequence shown here is derived from an EMBL/GenBank/DDBJ whole genome shotgun (WGS) entry which is preliminary data.</text>
</comment>
<protein>
    <submittedName>
        <fullName evidence="2">Uncharacterized protein</fullName>
    </submittedName>
</protein>
<dbReference type="EMBL" id="BGZK01000485">
    <property type="protein sequence ID" value="GBP46495.1"/>
    <property type="molecule type" value="Genomic_DNA"/>
</dbReference>
<keyword evidence="3" id="KW-1185">Reference proteome</keyword>
<sequence length="90" mass="10457">MYLVDRQTEGRQAGRQRQRQRQRERQTRTEREKDTHAQKHTPARTYTPTDQSTDPHCSPSKEGDDVKKASTLMTDVFAYGLMVTNVKVYG</sequence>
<feature type="region of interest" description="Disordered" evidence="1">
    <location>
        <begin position="1"/>
        <end position="67"/>
    </location>
</feature>
<gene>
    <name evidence="2" type="ORF">EVAR_45915_1</name>
</gene>
<proteinExistence type="predicted"/>
<dbReference type="AlphaFoldDB" id="A0A4C1W8M5"/>
<dbReference type="Proteomes" id="UP000299102">
    <property type="component" value="Unassembled WGS sequence"/>
</dbReference>
<feature type="compositionally biased region" description="Basic and acidic residues" evidence="1">
    <location>
        <begin position="21"/>
        <end position="37"/>
    </location>
</feature>
<evidence type="ECO:0000313" key="3">
    <source>
        <dbReference type="Proteomes" id="UP000299102"/>
    </source>
</evidence>
<evidence type="ECO:0000313" key="2">
    <source>
        <dbReference type="EMBL" id="GBP46495.1"/>
    </source>
</evidence>
<organism evidence="2 3">
    <name type="scientific">Eumeta variegata</name>
    <name type="common">Bagworm moth</name>
    <name type="synonym">Eumeta japonica</name>
    <dbReference type="NCBI Taxonomy" id="151549"/>
    <lineage>
        <taxon>Eukaryota</taxon>
        <taxon>Metazoa</taxon>
        <taxon>Ecdysozoa</taxon>
        <taxon>Arthropoda</taxon>
        <taxon>Hexapoda</taxon>
        <taxon>Insecta</taxon>
        <taxon>Pterygota</taxon>
        <taxon>Neoptera</taxon>
        <taxon>Endopterygota</taxon>
        <taxon>Lepidoptera</taxon>
        <taxon>Glossata</taxon>
        <taxon>Ditrysia</taxon>
        <taxon>Tineoidea</taxon>
        <taxon>Psychidae</taxon>
        <taxon>Oiketicinae</taxon>
        <taxon>Eumeta</taxon>
    </lineage>
</organism>